<dbReference type="RefSeq" id="WP_123192098.1">
    <property type="nucleotide sequence ID" value="NZ_QICD01000009.1"/>
</dbReference>
<evidence type="ECO:0000256" key="4">
    <source>
        <dbReference type="ARBA" id="ARBA00022801"/>
    </source>
</evidence>
<dbReference type="SUPFAM" id="SSF109604">
    <property type="entry name" value="HD-domain/PDEase-like"/>
    <property type="match status" value="1"/>
</dbReference>
<dbReference type="CDD" id="cd00077">
    <property type="entry name" value="HDc"/>
    <property type="match status" value="1"/>
</dbReference>
<dbReference type="InterPro" id="IPR003607">
    <property type="entry name" value="HD/PDEase_dom"/>
</dbReference>
<keyword evidence="2" id="KW-0479">Metal-binding</keyword>
<dbReference type="InterPro" id="IPR006675">
    <property type="entry name" value="HDIG_dom"/>
</dbReference>
<dbReference type="Proteomes" id="UP000278632">
    <property type="component" value="Unassembled WGS sequence"/>
</dbReference>
<sequence>MSERDASCVPAPCEDDALSDAFFEARRQDLKARLKRSRYEHTLGVADTAVRLARLYGVDERKARLAGLLHDWDKSFDDEGILRRAEELGLDVDSSAIGDLPALLHGPTAALALSRAYPCIPCDIVRAIELHTTGAIGMSDLDMVVYVADAVEPGRKYDGLGKLRALIGRVSLEELFLATFQHVLLNLIDRRKRVYPRTLEIWNHYLVRAREAAGETPKKGIA</sequence>
<dbReference type="GO" id="GO:0008803">
    <property type="term" value="F:bis(5'-nucleosyl)-tetraphosphatase (symmetrical) activity"/>
    <property type="evidence" value="ECO:0007669"/>
    <property type="project" value="UniProtKB-EC"/>
</dbReference>
<evidence type="ECO:0000313" key="9">
    <source>
        <dbReference type="Proteomes" id="UP000278632"/>
    </source>
</evidence>
<dbReference type="NCBIfam" id="TIGR00277">
    <property type="entry name" value="HDIG"/>
    <property type="match status" value="1"/>
</dbReference>
<evidence type="ECO:0000256" key="2">
    <source>
        <dbReference type="ARBA" id="ARBA00022723"/>
    </source>
</evidence>
<proteinExistence type="predicted"/>
<dbReference type="Gene3D" id="1.10.3210.10">
    <property type="entry name" value="Hypothetical protein af1432"/>
    <property type="match status" value="1"/>
</dbReference>
<comment type="catalytic activity">
    <reaction evidence="6">
        <text>P(1),P(4)-bis(5'-adenosyl) tetraphosphate + H2O = 2 ADP + 2 H(+)</text>
        <dbReference type="Rhea" id="RHEA:24252"/>
        <dbReference type="ChEBI" id="CHEBI:15377"/>
        <dbReference type="ChEBI" id="CHEBI:15378"/>
        <dbReference type="ChEBI" id="CHEBI:58141"/>
        <dbReference type="ChEBI" id="CHEBI:456216"/>
        <dbReference type="EC" id="3.6.1.41"/>
    </reaction>
</comment>
<keyword evidence="9" id="KW-1185">Reference proteome</keyword>
<evidence type="ECO:0000259" key="7">
    <source>
        <dbReference type="SMART" id="SM00471"/>
    </source>
</evidence>
<protein>
    <recommendedName>
        <fullName evidence="1">bis(5'-nucleosyl)-tetraphosphatase (symmetrical)</fullName>
        <ecNumber evidence="1">3.6.1.41</ecNumber>
    </recommendedName>
</protein>
<feature type="domain" description="HD/PDEase" evidence="7">
    <location>
        <begin position="34"/>
        <end position="163"/>
    </location>
</feature>
<dbReference type="InterPro" id="IPR005249">
    <property type="entry name" value="YqeK"/>
</dbReference>
<keyword evidence="4 8" id="KW-0378">Hydrolase</keyword>
<organism evidence="8 9">
    <name type="scientific">Paraeggerthella hongkongensis</name>
    <dbReference type="NCBI Taxonomy" id="230658"/>
    <lineage>
        <taxon>Bacteria</taxon>
        <taxon>Bacillati</taxon>
        <taxon>Actinomycetota</taxon>
        <taxon>Coriobacteriia</taxon>
        <taxon>Eggerthellales</taxon>
        <taxon>Eggerthellaceae</taxon>
        <taxon>Paraeggerthella</taxon>
    </lineage>
</organism>
<dbReference type="EMBL" id="QICD01000009">
    <property type="protein sequence ID" value="RNL44798.1"/>
    <property type="molecule type" value="Genomic_DNA"/>
</dbReference>
<dbReference type="InterPro" id="IPR006674">
    <property type="entry name" value="HD_domain"/>
</dbReference>
<reference evidence="9" key="1">
    <citation type="submission" date="2018-05" db="EMBL/GenBank/DDBJ databases">
        <title>Genome Sequencing of selected type strains of the family Eggerthellaceae.</title>
        <authorList>
            <person name="Danylec N."/>
            <person name="Stoll D.A."/>
            <person name="Doetsch A."/>
            <person name="Huch M."/>
        </authorList>
    </citation>
    <scope>NUCLEOTIDE SEQUENCE [LARGE SCALE GENOMIC DNA]</scope>
    <source>
        <strain evidence="9">DSM 16106</strain>
    </source>
</reference>
<dbReference type="AlphaFoldDB" id="A0A3N0BC33"/>
<accession>A0A3N0BC33</accession>
<dbReference type="PANTHER" id="PTHR35795">
    <property type="entry name" value="SLR1885 PROTEIN"/>
    <property type="match status" value="1"/>
</dbReference>
<keyword evidence="3" id="KW-0547">Nucleotide-binding</keyword>
<evidence type="ECO:0000313" key="8">
    <source>
        <dbReference type="EMBL" id="RNL44798.1"/>
    </source>
</evidence>
<dbReference type="SMART" id="SM00471">
    <property type="entry name" value="HDc"/>
    <property type="match status" value="1"/>
</dbReference>
<comment type="caution">
    <text evidence="8">The sequence shown here is derived from an EMBL/GenBank/DDBJ whole genome shotgun (WGS) entry which is preliminary data.</text>
</comment>
<dbReference type="GO" id="GO:0046872">
    <property type="term" value="F:metal ion binding"/>
    <property type="evidence" value="ECO:0007669"/>
    <property type="project" value="UniProtKB-KW"/>
</dbReference>
<dbReference type="NCBIfam" id="TIGR00488">
    <property type="entry name" value="bis(5'-nucleosyl)-tetraphosphatase (symmetrical) YqeK"/>
    <property type="match status" value="1"/>
</dbReference>
<name>A0A3N0BC33_9ACTN</name>
<dbReference type="InterPro" id="IPR051094">
    <property type="entry name" value="Diverse_Catalytic_Enzymes"/>
</dbReference>
<dbReference type="EC" id="3.6.1.41" evidence="1"/>
<dbReference type="Pfam" id="PF01966">
    <property type="entry name" value="HD"/>
    <property type="match status" value="1"/>
</dbReference>
<evidence type="ECO:0000256" key="6">
    <source>
        <dbReference type="ARBA" id="ARBA00049417"/>
    </source>
</evidence>
<keyword evidence="5" id="KW-0408">Iron</keyword>
<evidence type="ECO:0000256" key="1">
    <source>
        <dbReference type="ARBA" id="ARBA00012506"/>
    </source>
</evidence>
<evidence type="ECO:0000256" key="3">
    <source>
        <dbReference type="ARBA" id="ARBA00022741"/>
    </source>
</evidence>
<evidence type="ECO:0000256" key="5">
    <source>
        <dbReference type="ARBA" id="ARBA00023004"/>
    </source>
</evidence>
<dbReference type="GO" id="GO:0000166">
    <property type="term" value="F:nucleotide binding"/>
    <property type="evidence" value="ECO:0007669"/>
    <property type="project" value="UniProtKB-KW"/>
</dbReference>
<dbReference type="PANTHER" id="PTHR35795:SF1">
    <property type="entry name" value="BIS(5'-NUCLEOSYL)-TETRAPHOSPHATASE, SYMMETRICAL"/>
    <property type="match status" value="1"/>
</dbReference>
<dbReference type="OrthoDB" id="3172589at2"/>
<gene>
    <name evidence="8" type="ORF">DMP08_06305</name>
</gene>